<dbReference type="SUPFAM" id="SSF90257">
    <property type="entry name" value="Myosin rod fragments"/>
    <property type="match status" value="1"/>
</dbReference>
<dbReference type="PANTHER" id="PTHR15028:SF6">
    <property type="entry name" value="B-CELL DIFFERENTIATION ANTIGEN CD72"/>
    <property type="match status" value="1"/>
</dbReference>
<keyword evidence="2" id="KW-0812">Transmembrane</keyword>
<dbReference type="GO" id="GO:0004888">
    <property type="term" value="F:transmembrane signaling receptor activity"/>
    <property type="evidence" value="ECO:0007669"/>
    <property type="project" value="InterPro"/>
</dbReference>
<dbReference type="SUPFAM" id="SSF56436">
    <property type="entry name" value="C-type lectin-like"/>
    <property type="match status" value="1"/>
</dbReference>
<organism evidence="3 4">
    <name type="scientific">Albula goreensis</name>
    <dbReference type="NCBI Taxonomy" id="1534307"/>
    <lineage>
        <taxon>Eukaryota</taxon>
        <taxon>Metazoa</taxon>
        <taxon>Chordata</taxon>
        <taxon>Craniata</taxon>
        <taxon>Vertebrata</taxon>
        <taxon>Euteleostomi</taxon>
        <taxon>Actinopterygii</taxon>
        <taxon>Neopterygii</taxon>
        <taxon>Teleostei</taxon>
        <taxon>Albuliformes</taxon>
        <taxon>Albulidae</taxon>
        <taxon>Albula</taxon>
    </lineage>
</organism>
<dbReference type="Proteomes" id="UP000829720">
    <property type="component" value="Unassembled WGS sequence"/>
</dbReference>
<feature type="coiled-coil region" evidence="1">
    <location>
        <begin position="76"/>
        <end position="159"/>
    </location>
</feature>
<dbReference type="Gene3D" id="3.10.100.10">
    <property type="entry name" value="Mannose-Binding Protein A, subunit A"/>
    <property type="match status" value="1"/>
</dbReference>
<keyword evidence="4" id="KW-1185">Reference proteome</keyword>
<dbReference type="AlphaFoldDB" id="A0A8T3CGL6"/>
<feature type="transmembrane region" description="Helical" evidence="2">
    <location>
        <begin position="39"/>
        <end position="63"/>
    </location>
</feature>
<proteinExistence type="predicted"/>
<gene>
    <name evidence="3" type="ORF">AGOR_G00252670</name>
</gene>
<dbReference type="InterPro" id="IPR039689">
    <property type="entry name" value="CD72"/>
</dbReference>
<keyword evidence="2" id="KW-1133">Transmembrane helix</keyword>
<dbReference type="InterPro" id="IPR016186">
    <property type="entry name" value="C-type_lectin-like/link_sf"/>
</dbReference>
<dbReference type="GO" id="GO:0005886">
    <property type="term" value="C:plasma membrane"/>
    <property type="evidence" value="ECO:0007669"/>
    <property type="project" value="InterPro"/>
</dbReference>
<keyword evidence="2" id="KW-0472">Membrane</keyword>
<keyword evidence="1" id="KW-0175">Coiled coil</keyword>
<dbReference type="Gene3D" id="1.20.5.400">
    <property type="match status" value="2"/>
</dbReference>
<accession>A0A8T3CGL6</accession>
<dbReference type="EMBL" id="JAERUA010000122">
    <property type="protein sequence ID" value="KAI1881174.1"/>
    <property type="molecule type" value="Genomic_DNA"/>
</dbReference>
<protein>
    <submittedName>
        <fullName evidence="3">Uncharacterized protein</fullName>
    </submittedName>
</protein>
<comment type="caution">
    <text evidence="3">The sequence shown here is derived from an EMBL/GenBank/DDBJ whole genome shotgun (WGS) entry which is preliminary data.</text>
</comment>
<reference evidence="3" key="1">
    <citation type="submission" date="2021-01" db="EMBL/GenBank/DDBJ databases">
        <authorList>
            <person name="Zahm M."/>
            <person name="Roques C."/>
            <person name="Cabau C."/>
            <person name="Klopp C."/>
            <person name="Donnadieu C."/>
            <person name="Jouanno E."/>
            <person name="Lampietro C."/>
            <person name="Louis A."/>
            <person name="Herpin A."/>
            <person name="Echchiki A."/>
            <person name="Berthelot C."/>
            <person name="Parey E."/>
            <person name="Roest-Crollius H."/>
            <person name="Braasch I."/>
            <person name="Postlethwait J."/>
            <person name="Bobe J."/>
            <person name="Montfort J."/>
            <person name="Bouchez O."/>
            <person name="Begum T."/>
            <person name="Mejri S."/>
            <person name="Adams A."/>
            <person name="Chen W.-J."/>
            <person name="Guiguen Y."/>
        </authorList>
    </citation>
    <scope>NUCLEOTIDE SEQUENCE</scope>
    <source>
        <tissue evidence="3">Blood</tissue>
    </source>
</reference>
<name>A0A8T3CGL6_9TELE</name>
<evidence type="ECO:0000313" key="4">
    <source>
        <dbReference type="Proteomes" id="UP000829720"/>
    </source>
</evidence>
<evidence type="ECO:0000256" key="2">
    <source>
        <dbReference type="SAM" id="Phobius"/>
    </source>
</evidence>
<evidence type="ECO:0000256" key="1">
    <source>
        <dbReference type="SAM" id="Coils"/>
    </source>
</evidence>
<dbReference type="OrthoDB" id="8958281at2759"/>
<evidence type="ECO:0000313" key="3">
    <source>
        <dbReference type="EMBL" id="KAI1881174.1"/>
    </source>
</evidence>
<dbReference type="InterPro" id="IPR016187">
    <property type="entry name" value="CTDL_fold"/>
</dbReference>
<sequence length="217" mass="24930">MEMSDAIYANAEIIRNVKSATLDQNPPNSPGEEHSGRRIYRLTAVCLGLLTVLLLLIIAVLCIHYNGVLNNTMVKYSTLSEILNQLQTNYSSLTAERDQLQTNCSSLTRERDQLQTKYRTLTAERNQLQTNYSSLTAERNQLQTNYNSLRAERNQLKHTCPQGWIKFSSSYYYVSSERRTWSESQQNCIERGADLVIINNIEEQRYFSRPFTISGLA</sequence>
<dbReference type="PANTHER" id="PTHR15028">
    <property type="entry name" value="CD72-RELATED"/>
    <property type="match status" value="1"/>
</dbReference>